<dbReference type="Proteomes" id="UP001321475">
    <property type="component" value="Chromosome"/>
</dbReference>
<name>A0ABN6XEZ6_9CELL</name>
<organism evidence="3 4">
    <name type="scientific">Paraoerskovia sediminicola</name>
    <dbReference type="NCBI Taxonomy" id="1138587"/>
    <lineage>
        <taxon>Bacteria</taxon>
        <taxon>Bacillati</taxon>
        <taxon>Actinomycetota</taxon>
        <taxon>Actinomycetes</taxon>
        <taxon>Micrococcales</taxon>
        <taxon>Cellulomonadaceae</taxon>
        <taxon>Paraoerskovia</taxon>
    </lineage>
</organism>
<feature type="domain" description="RAMA" evidence="2">
    <location>
        <begin position="416"/>
        <end position="501"/>
    </location>
</feature>
<accession>A0ABN6XEZ6</accession>
<dbReference type="EMBL" id="AP027729">
    <property type="protein sequence ID" value="BDZ43355.1"/>
    <property type="molecule type" value="Genomic_DNA"/>
</dbReference>
<dbReference type="PANTHER" id="PTHR35149">
    <property type="entry name" value="SLL5132 PROTEIN"/>
    <property type="match status" value="1"/>
</dbReference>
<dbReference type="InterPro" id="IPR011089">
    <property type="entry name" value="GmrSD_C"/>
</dbReference>
<dbReference type="Pfam" id="PF18755">
    <property type="entry name" value="RAMA"/>
    <property type="match status" value="1"/>
</dbReference>
<gene>
    <name evidence="3" type="ORF">GCM10025865_26540</name>
</gene>
<dbReference type="InterPro" id="IPR040843">
    <property type="entry name" value="RAMA"/>
</dbReference>
<evidence type="ECO:0000259" key="2">
    <source>
        <dbReference type="Pfam" id="PF18755"/>
    </source>
</evidence>
<dbReference type="Pfam" id="PF07510">
    <property type="entry name" value="GmrSD_C"/>
    <property type="match status" value="1"/>
</dbReference>
<reference evidence="4" key="1">
    <citation type="journal article" date="2019" name="Int. J. Syst. Evol. Microbiol.">
        <title>The Global Catalogue of Microorganisms (GCM) 10K type strain sequencing project: providing services to taxonomists for standard genome sequencing and annotation.</title>
        <authorList>
            <consortium name="The Broad Institute Genomics Platform"/>
            <consortium name="The Broad Institute Genome Sequencing Center for Infectious Disease"/>
            <person name="Wu L."/>
            <person name="Ma J."/>
        </authorList>
    </citation>
    <scope>NUCLEOTIDE SEQUENCE [LARGE SCALE GENOMIC DNA]</scope>
    <source>
        <strain evidence="4">NBRC 108565</strain>
    </source>
</reference>
<feature type="domain" description="GmrSD restriction endonucleases C-terminal" evidence="1">
    <location>
        <begin position="249"/>
        <end position="392"/>
    </location>
</feature>
<evidence type="ECO:0000259" key="1">
    <source>
        <dbReference type="Pfam" id="PF07510"/>
    </source>
</evidence>
<proteinExistence type="predicted"/>
<evidence type="ECO:0008006" key="5">
    <source>
        <dbReference type="Google" id="ProtNLM"/>
    </source>
</evidence>
<evidence type="ECO:0000313" key="4">
    <source>
        <dbReference type="Proteomes" id="UP001321475"/>
    </source>
</evidence>
<sequence length="509" mass="57584">MAGVLKQGLQLVVIDLRATENSQEIFETLNARGTPLTAADLIKNFVFQRLDAEGADTQKVYREDWPFERSFWEHEISVGRLLMSRSSLFLNQWLTSRTAAEVSTKQTFALFKHYVEHGTSSTMSELLREIKQQADLYERWTLAASGPDRELSCVEMCFYRMHASGVEVLKPILLWLHEPGRELPQAVIDQVVRTVESWLVRRMLLRLSLSNMGRVVADVIRVHRSTEPEVLGKQVADYVARLRVSTTYWPGDLEVIQALQFENAYRRYPRARLRMFLEAVEDDYRSRFDAGQVSRRAYPIEHLLPQRWQVHWPVDGLAAEVERDQHVHRMGNLTLITESLNSSVSNGPWLGERGKWAKLSTYDVLLMNRRVREVSQEGWDENLIDERTTAMAGALLRTWPVPDGHVGQILDAPVTEAADVAVKQLVAADLLTPGVELVARGQWAGATAVVTETGLLRVGDSQFGTPSGAAKHVSGRFSNGWMFWRLPDGRRLADVRTAFRAGASNHEGG</sequence>
<evidence type="ECO:0000313" key="3">
    <source>
        <dbReference type="EMBL" id="BDZ43355.1"/>
    </source>
</evidence>
<dbReference type="PANTHER" id="PTHR35149:SF1">
    <property type="entry name" value="DUF5655 DOMAIN-CONTAINING PROTEIN"/>
    <property type="match status" value="1"/>
</dbReference>
<protein>
    <recommendedName>
        <fullName evidence="5">DUF1524 domain-containing protein</fullName>
    </recommendedName>
</protein>
<keyword evidence="4" id="KW-1185">Reference proteome</keyword>